<accession>A0ABR2XG86</accession>
<organism evidence="2 3">
    <name type="scientific">Seiridium cardinale</name>
    <dbReference type="NCBI Taxonomy" id="138064"/>
    <lineage>
        <taxon>Eukaryota</taxon>
        <taxon>Fungi</taxon>
        <taxon>Dikarya</taxon>
        <taxon>Ascomycota</taxon>
        <taxon>Pezizomycotina</taxon>
        <taxon>Sordariomycetes</taxon>
        <taxon>Xylariomycetidae</taxon>
        <taxon>Amphisphaeriales</taxon>
        <taxon>Sporocadaceae</taxon>
        <taxon>Seiridium</taxon>
    </lineage>
</organism>
<proteinExistence type="predicted"/>
<dbReference type="Proteomes" id="UP001465668">
    <property type="component" value="Unassembled WGS sequence"/>
</dbReference>
<keyword evidence="2" id="KW-0034">Amyloid</keyword>
<reference evidence="2 3" key="1">
    <citation type="submission" date="2024-02" db="EMBL/GenBank/DDBJ databases">
        <title>First draft genome assembly of two strains of Seiridium cardinale.</title>
        <authorList>
            <person name="Emiliani G."/>
            <person name="Scali E."/>
        </authorList>
    </citation>
    <scope>NUCLEOTIDE SEQUENCE [LARGE SCALE GENOMIC DNA]</scope>
    <source>
        <strain evidence="2 3">BM-138-000479</strain>
    </source>
</reference>
<evidence type="ECO:0000259" key="1">
    <source>
        <dbReference type="Pfam" id="PF14479"/>
    </source>
</evidence>
<name>A0ABR2XG86_9PEZI</name>
<sequence>MAEVAALVLGAVGVVGIIGAFKDAVELFSLITAPRKFSRDYEITSTKLDIEKLILLKWADRVRLLSEDYDRRLDDGYWAYGLCEVPTSSESKSLSAPISGARMERFAADFKRLKLDMDTHQEKSSMFTKIRWVIKDKESFVDLVTTLAHFMAKLDQIIPPQYPPQFRVQSSATADVVELHDQDLQPVVDLHKRVECELRRRKDASQNRILDLIWFRMIDERRDSVRGAHTKILDWALRPPDSGALWDDMSEWFLTGAGIYWICGKAGSG</sequence>
<gene>
    <name evidence="2" type="ORF">SCAR479_10467</name>
</gene>
<dbReference type="InterPro" id="IPR038305">
    <property type="entry name" value="HeLo_sf"/>
</dbReference>
<evidence type="ECO:0000313" key="3">
    <source>
        <dbReference type="Proteomes" id="UP001465668"/>
    </source>
</evidence>
<dbReference type="Gene3D" id="1.20.120.1020">
    <property type="entry name" value="Prion-inhibition and propagation, HeLo domain"/>
    <property type="match status" value="2"/>
</dbReference>
<dbReference type="InterPro" id="IPR029498">
    <property type="entry name" value="HeLo_dom"/>
</dbReference>
<feature type="domain" description="Prion-inhibition and propagation HeLo" evidence="1">
    <location>
        <begin position="85"/>
        <end position="182"/>
    </location>
</feature>
<keyword evidence="3" id="KW-1185">Reference proteome</keyword>
<protein>
    <submittedName>
        <fullName evidence="2">Prion-inhibition and propagation HeLo domain-containing protein</fullName>
    </submittedName>
</protein>
<keyword evidence="2" id="KW-0640">Prion</keyword>
<evidence type="ECO:0000313" key="2">
    <source>
        <dbReference type="EMBL" id="KAK9772782.1"/>
    </source>
</evidence>
<dbReference type="Pfam" id="PF14479">
    <property type="entry name" value="HeLo"/>
    <property type="match status" value="2"/>
</dbReference>
<comment type="caution">
    <text evidence="2">The sequence shown here is derived from an EMBL/GenBank/DDBJ whole genome shotgun (WGS) entry which is preliminary data.</text>
</comment>
<feature type="domain" description="Prion-inhibition and propagation HeLo" evidence="1">
    <location>
        <begin position="11"/>
        <end position="75"/>
    </location>
</feature>
<dbReference type="EMBL" id="JARVKM010000057">
    <property type="protein sequence ID" value="KAK9772782.1"/>
    <property type="molecule type" value="Genomic_DNA"/>
</dbReference>